<sequence length="127" mass="14083">MTMTEVFAYLSTPNAQNRLCKHAARHACIHTYFARAVQYDWFSGLATNGEREGSGIITERERESMCTKSINSSVSTPVRLPIDRPSQVAAAGVDHRLHFAGNFNQSELVIRVERDSERGGGLSLSLK</sequence>
<evidence type="ECO:0000313" key="1">
    <source>
        <dbReference type="EMBL" id="RAK84587.1"/>
    </source>
</evidence>
<dbReference type="EMBL" id="KZ824573">
    <property type="protein sequence ID" value="RAK84587.1"/>
    <property type="molecule type" value="Genomic_DNA"/>
</dbReference>
<evidence type="ECO:0000313" key="2">
    <source>
        <dbReference type="Proteomes" id="UP000249748"/>
    </source>
</evidence>
<organism evidence="1 2">
    <name type="scientific">Aspergillus costaricaensis CBS 115574</name>
    <dbReference type="NCBI Taxonomy" id="1448317"/>
    <lineage>
        <taxon>Eukaryota</taxon>
        <taxon>Fungi</taxon>
        <taxon>Dikarya</taxon>
        <taxon>Ascomycota</taxon>
        <taxon>Pezizomycotina</taxon>
        <taxon>Eurotiomycetes</taxon>
        <taxon>Eurotiomycetidae</taxon>
        <taxon>Eurotiales</taxon>
        <taxon>Aspergillaceae</taxon>
        <taxon>Aspergillus</taxon>
        <taxon>Aspergillus subgen. Circumdati</taxon>
    </lineage>
</organism>
<gene>
    <name evidence="1" type="ORF">BO79DRAFT_221574</name>
</gene>
<reference evidence="1" key="1">
    <citation type="submission" date="2018-02" db="EMBL/GenBank/DDBJ databases">
        <title>The genomes of Aspergillus section Nigri reveals drivers in fungal speciation.</title>
        <authorList>
            <consortium name="DOE Joint Genome Institute"/>
            <person name="Vesth T.C."/>
            <person name="Nybo J."/>
            <person name="Theobald S."/>
            <person name="Brandl J."/>
            <person name="Frisvad J.C."/>
            <person name="Nielsen K.F."/>
            <person name="Lyhne E.K."/>
            <person name="Kogle M.E."/>
            <person name="Kuo A."/>
            <person name="Riley R."/>
            <person name="Clum A."/>
            <person name="Nolan M."/>
            <person name="Lipzen A."/>
            <person name="Salamov A."/>
            <person name="Henrissat B."/>
            <person name="Wiebenga A."/>
            <person name="De vries R.P."/>
            <person name="Grigoriev I.V."/>
            <person name="Mortensen U.H."/>
            <person name="Andersen M.R."/>
            <person name="Baker S.E."/>
        </authorList>
    </citation>
    <scope>NUCLEOTIDE SEQUENCE</scope>
    <source>
        <strain evidence="1">CBS 115574</strain>
    </source>
</reference>
<protein>
    <submittedName>
        <fullName evidence="1">Uncharacterized protein</fullName>
    </submittedName>
</protein>
<proteinExistence type="predicted"/>
<dbReference type="Proteomes" id="UP000249748">
    <property type="component" value="Unassembled WGS sequence"/>
</dbReference>
<name>A0ACD1I2Q6_9EURO</name>
<accession>A0ACD1I2Q6</accession>
<keyword evidence="2" id="KW-1185">Reference proteome</keyword>